<evidence type="ECO:0000259" key="1">
    <source>
        <dbReference type="SMART" id="SM01017"/>
    </source>
</evidence>
<dbReference type="OrthoDB" id="2333384at2759"/>
<dbReference type="PANTHER" id="PTHR11188">
    <property type="entry name" value="ARRESTIN DOMAIN CONTAINING PROTEIN"/>
    <property type="match status" value="1"/>
</dbReference>
<dbReference type="Pfam" id="PF02752">
    <property type="entry name" value="Arrestin_C"/>
    <property type="match status" value="1"/>
</dbReference>
<dbReference type="InterPro" id="IPR050357">
    <property type="entry name" value="Arrestin_domain-protein"/>
</dbReference>
<gene>
    <name evidence="2" type="ORF">SPPG_06535</name>
</gene>
<dbReference type="InterPro" id="IPR011021">
    <property type="entry name" value="Arrestin-like_N"/>
</dbReference>
<name>A0A0L0HBM7_SPIPD</name>
<reference evidence="2 3" key="1">
    <citation type="submission" date="2009-08" db="EMBL/GenBank/DDBJ databases">
        <title>The Genome Sequence of Spizellomyces punctatus strain DAOM BR117.</title>
        <authorList>
            <consortium name="The Broad Institute Genome Sequencing Platform"/>
            <person name="Russ C."/>
            <person name="Cuomo C."/>
            <person name="Shea T."/>
            <person name="Young S.K."/>
            <person name="Zeng Q."/>
            <person name="Koehrsen M."/>
            <person name="Haas B."/>
            <person name="Borodovsky M."/>
            <person name="Guigo R."/>
            <person name="Alvarado L."/>
            <person name="Berlin A."/>
            <person name="Bochicchio J."/>
            <person name="Borenstein D."/>
            <person name="Chapman S."/>
            <person name="Chen Z."/>
            <person name="Engels R."/>
            <person name="Freedman E."/>
            <person name="Gellesch M."/>
            <person name="Goldberg J."/>
            <person name="Griggs A."/>
            <person name="Gujja S."/>
            <person name="Heiman D."/>
            <person name="Hepburn T."/>
            <person name="Howarth C."/>
            <person name="Jen D."/>
            <person name="Larson L."/>
            <person name="Lewis B."/>
            <person name="Mehta T."/>
            <person name="Park D."/>
            <person name="Pearson M."/>
            <person name="Roberts A."/>
            <person name="Saif S."/>
            <person name="Shenoy N."/>
            <person name="Sisk P."/>
            <person name="Stolte C."/>
            <person name="Sykes S."/>
            <person name="Thomson T."/>
            <person name="Walk T."/>
            <person name="White J."/>
            <person name="Yandava C."/>
            <person name="Burger G."/>
            <person name="Gray M.W."/>
            <person name="Holland P.W.H."/>
            <person name="King N."/>
            <person name="Lang F.B.F."/>
            <person name="Roger A.J."/>
            <person name="Ruiz-Trillo I."/>
            <person name="Lander E."/>
            <person name="Nusbaum C."/>
        </authorList>
    </citation>
    <scope>NUCLEOTIDE SEQUENCE [LARGE SCALE GENOMIC DNA]</scope>
    <source>
        <strain evidence="2 3">DAOM BR117</strain>
    </source>
</reference>
<keyword evidence="3" id="KW-1185">Reference proteome</keyword>
<dbReference type="GeneID" id="27689829"/>
<dbReference type="InterPro" id="IPR014756">
    <property type="entry name" value="Ig_E-set"/>
</dbReference>
<dbReference type="EMBL" id="KQ257461">
    <property type="protein sequence ID" value="KNC98128.1"/>
    <property type="molecule type" value="Genomic_DNA"/>
</dbReference>
<dbReference type="Pfam" id="PF00339">
    <property type="entry name" value="Arrestin_N"/>
    <property type="match status" value="1"/>
</dbReference>
<protein>
    <recommendedName>
        <fullName evidence="1">Arrestin C-terminal-like domain-containing protein</fullName>
    </recommendedName>
</protein>
<evidence type="ECO:0000313" key="3">
    <source>
        <dbReference type="Proteomes" id="UP000053201"/>
    </source>
</evidence>
<dbReference type="PANTHER" id="PTHR11188:SF17">
    <property type="entry name" value="FI21816P1"/>
    <property type="match status" value="1"/>
</dbReference>
<dbReference type="SMART" id="SM01017">
    <property type="entry name" value="Arrestin_C"/>
    <property type="match status" value="1"/>
</dbReference>
<dbReference type="eggNOG" id="KOG3780">
    <property type="taxonomic scope" value="Eukaryota"/>
</dbReference>
<dbReference type="InterPro" id="IPR011022">
    <property type="entry name" value="Arrestin_C-like"/>
</dbReference>
<sequence>MFGGKTPVHLHVPDTHAIGDRPLVGAVTIDVSSPLEIKGVQVSFYGEAEIEYEYTKMEENSEGQKVSKKHEFKKEKKFDKTKVQVTGPQKLNPGNYTFPFELNLPTHLQPSFKYKKDKMEVEIKYRLHAKVLKGALKSDSKSEKAPLKILPAVPAPSPKEKSDTNKFMFGKGTSTVSVKLPDTTFTLGQSIVFNVECNNDSKKNNKGIKGKLEQKIKLKSGEAEVPDYHHEKTVAESKAEGAGENRTTVVRELKLETSNLPPTVHHPFIEIEYKLHASADYSFAKDPAVKVDVVIIPRQAQQSHPGASTGQNYTWNTAQSPAQPMPMPMAIPVEMPTPMPMPMAEQPVHVSA</sequence>
<proteinExistence type="predicted"/>
<dbReference type="GO" id="GO:0005737">
    <property type="term" value="C:cytoplasm"/>
    <property type="evidence" value="ECO:0007669"/>
    <property type="project" value="TreeGrafter"/>
</dbReference>
<dbReference type="VEuPathDB" id="FungiDB:SPPG_06535"/>
<dbReference type="GO" id="GO:0015031">
    <property type="term" value="P:protein transport"/>
    <property type="evidence" value="ECO:0007669"/>
    <property type="project" value="TreeGrafter"/>
</dbReference>
<accession>A0A0L0HBM7</accession>
<dbReference type="SUPFAM" id="SSF81296">
    <property type="entry name" value="E set domains"/>
    <property type="match status" value="2"/>
</dbReference>
<dbReference type="STRING" id="645134.A0A0L0HBM7"/>
<dbReference type="InterPro" id="IPR014752">
    <property type="entry name" value="Arrestin-like_C"/>
</dbReference>
<feature type="domain" description="Arrestin C-terminal-like" evidence="1">
    <location>
        <begin position="170"/>
        <end position="300"/>
    </location>
</feature>
<dbReference type="Gene3D" id="2.60.40.640">
    <property type="match status" value="2"/>
</dbReference>
<dbReference type="OMA" id="CWHEHYG"/>
<evidence type="ECO:0000313" key="2">
    <source>
        <dbReference type="EMBL" id="KNC98128.1"/>
    </source>
</evidence>
<organism evidence="2 3">
    <name type="scientific">Spizellomyces punctatus (strain DAOM BR117)</name>
    <dbReference type="NCBI Taxonomy" id="645134"/>
    <lineage>
        <taxon>Eukaryota</taxon>
        <taxon>Fungi</taxon>
        <taxon>Fungi incertae sedis</taxon>
        <taxon>Chytridiomycota</taxon>
        <taxon>Chytridiomycota incertae sedis</taxon>
        <taxon>Chytridiomycetes</taxon>
        <taxon>Spizellomycetales</taxon>
        <taxon>Spizellomycetaceae</taxon>
        <taxon>Spizellomyces</taxon>
    </lineage>
</organism>
<dbReference type="RefSeq" id="XP_016606168.1">
    <property type="nucleotide sequence ID" value="XM_016754737.1"/>
</dbReference>
<dbReference type="AlphaFoldDB" id="A0A0L0HBM7"/>
<dbReference type="Proteomes" id="UP000053201">
    <property type="component" value="Unassembled WGS sequence"/>
</dbReference>
<dbReference type="InParanoid" id="A0A0L0HBM7"/>